<gene>
    <name evidence="9" type="primary">LOC104265836</name>
</gene>
<feature type="transmembrane region" description="Helical" evidence="7">
    <location>
        <begin position="292"/>
        <end position="308"/>
    </location>
</feature>
<evidence type="ECO:0000256" key="4">
    <source>
        <dbReference type="ARBA" id="ARBA00022692"/>
    </source>
</evidence>
<reference evidence="9" key="1">
    <citation type="submission" date="2020-04" db="EMBL/GenBank/DDBJ databases">
        <authorList>
            <person name="Neveu A P."/>
        </authorList>
    </citation>
    <scope>NUCLEOTIDE SEQUENCE</scope>
    <source>
        <tissue evidence="9">Whole embryo</tissue>
    </source>
</reference>
<feature type="transmembrane region" description="Helical" evidence="7">
    <location>
        <begin position="262"/>
        <end position="280"/>
    </location>
</feature>
<evidence type="ECO:0000256" key="5">
    <source>
        <dbReference type="ARBA" id="ARBA00022989"/>
    </source>
</evidence>
<accession>A0A6F9DI93</accession>
<feature type="transmembrane region" description="Helical" evidence="7">
    <location>
        <begin position="44"/>
        <end position="66"/>
    </location>
</feature>
<proteinExistence type="evidence at transcript level"/>
<feature type="compositionally biased region" description="Polar residues" evidence="8">
    <location>
        <begin position="419"/>
        <end position="429"/>
    </location>
</feature>
<dbReference type="Pfam" id="PF09815">
    <property type="entry name" value="XK-related"/>
    <property type="match status" value="1"/>
</dbReference>
<evidence type="ECO:0000256" key="6">
    <source>
        <dbReference type="ARBA" id="ARBA00023136"/>
    </source>
</evidence>
<feature type="region of interest" description="Disordered" evidence="8">
    <location>
        <begin position="887"/>
        <end position="911"/>
    </location>
</feature>
<feature type="transmembrane region" description="Helical" evidence="7">
    <location>
        <begin position="345"/>
        <end position="370"/>
    </location>
</feature>
<feature type="transmembrane region" description="Helical" evidence="7">
    <location>
        <begin position="195"/>
        <end position="215"/>
    </location>
</feature>
<keyword evidence="6 7" id="KW-0472">Membrane</keyword>
<feature type="transmembrane region" description="Helical" evidence="7">
    <location>
        <begin position="86"/>
        <end position="110"/>
    </location>
</feature>
<comment type="similarity">
    <text evidence="2 7">Belongs to the XK family.</text>
</comment>
<dbReference type="EMBL" id="LR787315">
    <property type="protein sequence ID" value="CAB3263177.1"/>
    <property type="molecule type" value="mRNA"/>
</dbReference>
<dbReference type="PANTHER" id="PTHR16024">
    <property type="entry name" value="XK-RELATED PROTEIN"/>
    <property type="match status" value="1"/>
</dbReference>
<organism evidence="9">
    <name type="scientific">Phallusia mammillata</name>
    <dbReference type="NCBI Taxonomy" id="59560"/>
    <lineage>
        <taxon>Eukaryota</taxon>
        <taxon>Metazoa</taxon>
        <taxon>Chordata</taxon>
        <taxon>Tunicata</taxon>
        <taxon>Ascidiacea</taxon>
        <taxon>Phlebobranchia</taxon>
        <taxon>Ascidiidae</taxon>
        <taxon>Phallusia</taxon>
    </lineage>
</organism>
<keyword evidence="4 7" id="KW-0812">Transmembrane</keyword>
<feature type="region of interest" description="Disordered" evidence="8">
    <location>
        <begin position="524"/>
        <end position="553"/>
    </location>
</feature>
<dbReference type="InterPro" id="IPR018629">
    <property type="entry name" value="XK-rel"/>
</dbReference>
<evidence type="ECO:0000256" key="2">
    <source>
        <dbReference type="ARBA" id="ARBA00008789"/>
    </source>
</evidence>
<feature type="region of interest" description="Disordered" evidence="8">
    <location>
        <begin position="647"/>
        <end position="691"/>
    </location>
</feature>
<name>A0A6F9DI93_9ASCI</name>
<evidence type="ECO:0000256" key="7">
    <source>
        <dbReference type="RuleBase" id="RU910716"/>
    </source>
</evidence>
<feature type="transmembrane region" description="Helical" evidence="7">
    <location>
        <begin position="235"/>
        <end position="255"/>
    </location>
</feature>
<feature type="region of interest" description="Disordered" evidence="8">
    <location>
        <begin position="411"/>
        <end position="434"/>
    </location>
</feature>
<feature type="compositionally biased region" description="Basic residues" evidence="8">
    <location>
        <begin position="660"/>
        <end position="686"/>
    </location>
</feature>
<comment type="subcellular location">
    <subcellularLocation>
        <location evidence="1">Cell membrane</location>
        <topology evidence="1">Multi-pass membrane protein</topology>
    </subcellularLocation>
    <subcellularLocation>
        <location evidence="7">Membrane</location>
        <topology evidence="7">Multi-pass membrane protein</topology>
    </subcellularLocation>
</comment>
<protein>
    <recommendedName>
        <fullName evidence="7">XK-related protein</fullName>
    </recommendedName>
</protein>
<dbReference type="GO" id="GO:0005886">
    <property type="term" value="C:plasma membrane"/>
    <property type="evidence" value="ECO:0007669"/>
    <property type="project" value="UniProtKB-SubCell"/>
</dbReference>
<evidence type="ECO:0000256" key="3">
    <source>
        <dbReference type="ARBA" id="ARBA00022475"/>
    </source>
</evidence>
<sequence>MAPGSNRIVTMQDDNMESEHERDLLQRSEMIFSSIHHEKRQEAVPVYCFTWLDLFVVLVSMSTYLADIVTDILVMLVYWKIDETSWAALTLTFLIVPAVVMQVFSTRWYLADGHKMTVTMLLTHLCMMGPMKRYINVLIHGCRARRTKRIEDYQLMYSELSDVSMLRLFECFLESAPQLVLQLYIMIRVVEGDHILTGISACFSLISLAWTIVAYNKALRAAASRRNKVSWSGMFLQTVWRVAMVAGRIIAIVLFATVFQEWTLLILGVHWLIMTAWVVAQDTDFCNSWWEERLFNTVIGFIYIFCFFNMKEGRSRFRAIFYYIVVLTENTVMILLWWPQRTEGMWYNIPALFAVWGGFILGISSMLLYYKYFHPASKQRCHCCMAWYKIGIMCQSALCCFQSHSTGALKSTPYRKSHNSSGSNAFETTESSDEELDYRDFTDLRCSYDTPTTAVGGNIQKKTSTVCNKHMLNPHHRHLFPHSSSSKQCGMAVAVVGSAQKGFKVQSFKPDQEQLVKNGTLSKVSMPRPRATSTPGDDLNLKHSRPRETGNGYIAEVSEPNDTSTETSAFDGQDCIDVAADTPRTKLAKMCPTPKTHKPGSPSTLVRKWVQKNQDMYMEGKGCFSGSFKEDVTPICRTKPEGHVTIDCSPSPAKEDPAKTRKYPLRMKSFSKKTRRRGNRKQRQNRSMRNSFREAFGFHVIDVDEVLNKNQQSKQRDWEETEILGMAAEAKPSKVKKIKQKQNCNAIKCRRDEPPIITEPTKRIKSKKILGNNQLKSTVIDEIDFPYFDDTVEENKCDDTPFVTAVQPSIYDNGGNGLKLNSDKHSKEDARTDFDEEKENLYEPGFSMDRVEYLQKFGKSALKSNSQDSPARKKLAFKPGTHLLQGNENRQKKQKMNRSVEPLGKSMDGVLDSGENYRIHISEAEVRNPSPRKALAAVENRRNIR</sequence>
<dbReference type="PANTHER" id="PTHR16024:SF6">
    <property type="entry name" value="XK-RELATED PROTEIN"/>
    <property type="match status" value="1"/>
</dbReference>
<keyword evidence="3" id="KW-1003">Cell membrane</keyword>
<evidence type="ECO:0000256" key="1">
    <source>
        <dbReference type="ARBA" id="ARBA00004651"/>
    </source>
</evidence>
<feature type="transmembrane region" description="Helical" evidence="7">
    <location>
        <begin position="320"/>
        <end position="339"/>
    </location>
</feature>
<evidence type="ECO:0000256" key="8">
    <source>
        <dbReference type="SAM" id="MobiDB-lite"/>
    </source>
</evidence>
<dbReference type="AlphaFoldDB" id="A0A6F9DI93"/>
<keyword evidence="5 7" id="KW-1133">Transmembrane helix</keyword>
<dbReference type="InterPro" id="IPR050895">
    <property type="entry name" value="XK-related_scramblase"/>
</dbReference>
<evidence type="ECO:0000313" key="9">
    <source>
        <dbReference type="EMBL" id="CAB3263177.1"/>
    </source>
</evidence>